<dbReference type="GO" id="GO:0015344">
    <property type="term" value="F:siderophore uptake transmembrane transporter activity"/>
    <property type="evidence" value="ECO:0007669"/>
    <property type="project" value="TreeGrafter"/>
</dbReference>
<name>A0A6I1I768_9BURK</name>
<keyword evidence="9 10" id="KW-0998">Cell outer membrane</keyword>
<dbReference type="Gene3D" id="2.170.130.10">
    <property type="entry name" value="TonB-dependent receptor, plug domain"/>
    <property type="match status" value="1"/>
</dbReference>
<evidence type="ECO:0000256" key="7">
    <source>
        <dbReference type="ARBA" id="ARBA00023136"/>
    </source>
</evidence>
<evidence type="ECO:0000256" key="9">
    <source>
        <dbReference type="ARBA" id="ARBA00023237"/>
    </source>
</evidence>
<evidence type="ECO:0000256" key="8">
    <source>
        <dbReference type="ARBA" id="ARBA00023170"/>
    </source>
</evidence>
<feature type="domain" description="TonB-dependent receptor-like beta-barrel" evidence="13">
    <location>
        <begin position="227"/>
        <end position="711"/>
    </location>
</feature>
<keyword evidence="12" id="KW-0732">Signal</keyword>
<evidence type="ECO:0000256" key="10">
    <source>
        <dbReference type="PROSITE-ProRule" id="PRU01360"/>
    </source>
</evidence>
<feature type="domain" description="TonB-dependent receptor plug" evidence="14">
    <location>
        <begin position="64"/>
        <end position="163"/>
    </location>
</feature>
<dbReference type="RefSeq" id="WP_152284158.1">
    <property type="nucleotide sequence ID" value="NZ_WFLI01000029.1"/>
</dbReference>
<dbReference type="Pfam" id="PF00593">
    <property type="entry name" value="TonB_dep_Rec_b-barrel"/>
    <property type="match status" value="1"/>
</dbReference>
<evidence type="ECO:0000256" key="1">
    <source>
        <dbReference type="ARBA" id="ARBA00004571"/>
    </source>
</evidence>
<comment type="subcellular location">
    <subcellularLocation>
        <location evidence="1 10">Cell outer membrane</location>
        <topology evidence="1 10">Multi-pass membrane protein</topology>
    </subcellularLocation>
</comment>
<evidence type="ECO:0000256" key="6">
    <source>
        <dbReference type="ARBA" id="ARBA00023077"/>
    </source>
</evidence>
<protein>
    <submittedName>
        <fullName evidence="15">TonB-dependent receptor</fullName>
    </submittedName>
</protein>
<dbReference type="InterPro" id="IPR036942">
    <property type="entry name" value="Beta-barrel_TonB_sf"/>
</dbReference>
<evidence type="ECO:0000256" key="5">
    <source>
        <dbReference type="ARBA" id="ARBA00022692"/>
    </source>
</evidence>
<feature type="chain" id="PRO_5026181815" evidence="12">
    <location>
        <begin position="24"/>
        <end position="753"/>
    </location>
</feature>
<gene>
    <name evidence="15" type="ORF">GCN75_21130</name>
</gene>
<keyword evidence="3 10" id="KW-0813">Transport</keyword>
<comment type="caution">
    <text evidence="15">The sequence shown here is derived from an EMBL/GenBank/DDBJ whole genome shotgun (WGS) entry which is preliminary data.</text>
</comment>
<dbReference type="SUPFAM" id="SSF56935">
    <property type="entry name" value="Porins"/>
    <property type="match status" value="1"/>
</dbReference>
<keyword evidence="5 10" id="KW-0812">Transmembrane</keyword>
<dbReference type="PANTHER" id="PTHR30069:SF50">
    <property type="entry name" value="TONB-DEPENDENT RECEPTOR HI_1217-RELATED"/>
    <property type="match status" value="1"/>
</dbReference>
<dbReference type="Proteomes" id="UP000468717">
    <property type="component" value="Unassembled WGS sequence"/>
</dbReference>
<evidence type="ECO:0000313" key="15">
    <source>
        <dbReference type="EMBL" id="KAB8062898.1"/>
    </source>
</evidence>
<keyword evidence="8 15" id="KW-0675">Receptor</keyword>
<sequence>MHIKKMAQAVGVCMALLAQQAGAQSQSQESGKVEFSPLNVSGEAVPAERQALEKPGAVSARGADTRLQSVDQIVRSMPGTFTQIDPAQGAVSVNIRGLSGLGRVNMMVDGVSQNYYGSAPSSVSHGGVPSSQFGALIDPNFIIGVDVSRGNVVGGDGVNALAGSANFRTIGVDDVVFVGEKLGARTKMSTGNNGVGRSAMLAVAMKNPAFDGGSVGFMAATSASVIGNNYKNAKGVNSEEFGFGYNRYYKQKPKSQLLKLDLKLSDFHSLELSARDYRSTFTRRDIQSDDYYVKYHYTPFSELIDLNVVASSSRGNQKYMPEALTNFINTNAANRADALDVNNTSSFKLAGGDALVTIGGKLMRNKYSKHVESLVDDPDNPDANQQSIENNTFGPEGVQKINSLYAGLQYNRGIYQVNAGLNYTHFNLTGYKPACDLRVQCFPQGASNIALKEHGINPSLLVSAQVTPWFQPFASAERTMRGPNPQEVFFSNDGGASMNPFLKGERASTYQLGFNSSLHGLLSANDALNFKALYFKSKIDGYITSQSFLVCDSGRKCNIAEVIAKDWQNVDDYVTNMYIYINSATPVHSRGWELEAQYQLGPAFARLSYTREKTSQPTSIASAWFGAADISELPSTYYNLDVGTRLLDNKLEVGAILKHTGSNRRLSPDNEADEATGEVTKVDNPKIPAVIDLYASYRVSKNLFLRLSVQNAMNKDFSEALNRLNSMPSQSQDNTPLSTARGRTYVAGLEYRF</sequence>
<evidence type="ECO:0000256" key="2">
    <source>
        <dbReference type="ARBA" id="ARBA00009810"/>
    </source>
</evidence>
<keyword evidence="4 10" id="KW-1134">Transmembrane beta strand</keyword>
<evidence type="ECO:0000256" key="11">
    <source>
        <dbReference type="RuleBase" id="RU003357"/>
    </source>
</evidence>
<keyword evidence="16" id="KW-1185">Reference proteome</keyword>
<feature type="signal peptide" evidence="12">
    <location>
        <begin position="1"/>
        <end position="23"/>
    </location>
</feature>
<evidence type="ECO:0000259" key="14">
    <source>
        <dbReference type="Pfam" id="PF07715"/>
    </source>
</evidence>
<evidence type="ECO:0000259" key="13">
    <source>
        <dbReference type="Pfam" id="PF00593"/>
    </source>
</evidence>
<keyword evidence="6 11" id="KW-0798">TonB box</keyword>
<dbReference type="GO" id="GO:0044718">
    <property type="term" value="P:siderophore transmembrane transport"/>
    <property type="evidence" value="ECO:0007669"/>
    <property type="project" value="TreeGrafter"/>
</dbReference>
<dbReference type="Pfam" id="PF07715">
    <property type="entry name" value="Plug"/>
    <property type="match status" value="1"/>
</dbReference>
<organism evidence="15 16">
    <name type="scientific">Janthinobacterium violaceinigrum</name>
    <dbReference type="NCBI Taxonomy" id="2654252"/>
    <lineage>
        <taxon>Bacteria</taxon>
        <taxon>Pseudomonadati</taxon>
        <taxon>Pseudomonadota</taxon>
        <taxon>Betaproteobacteria</taxon>
        <taxon>Burkholderiales</taxon>
        <taxon>Oxalobacteraceae</taxon>
        <taxon>Janthinobacterium</taxon>
    </lineage>
</organism>
<keyword evidence="7 10" id="KW-0472">Membrane</keyword>
<dbReference type="InterPro" id="IPR012910">
    <property type="entry name" value="Plug_dom"/>
</dbReference>
<dbReference type="Gene3D" id="2.40.170.20">
    <property type="entry name" value="TonB-dependent receptor, beta-barrel domain"/>
    <property type="match status" value="1"/>
</dbReference>
<reference evidence="15 16" key="1">
    <citation type="submission" date="2019-10" db="EMBL/GenBank/DDBJ databases">
        <title>Three novel species isolated from a subtropical stream in China.</title>
        <authorList>
            <person name="Lu H."/>
        </authorList>
    </citation>
    <scope>NUCLEOTIDE SEQUENCE [LARGE SCALE GENOMIC DNA]</scope>
    <source>
        <strain evidence="15 16">FT13W</strain>
    </source>
</reference>
<dbReference type="EMBL" id="WFLI01000029">
    <property type="protein sequence ID" value="KAB8062898.1"/>
    <property type="molecule type" value="Genomic_DNA"/>
</dbReference>
<evidence type="ECO:0000256" key="3">
    <source>
        <dbReference type="ARBA" id="ARBA00022448"/>
    </source>
</evidence>
<dbReference type="InterPro" id="IPR039426">
    <property type="entry name" value="TonB-dep_rcpt-like"/>
</dbReference>
<dbReference type="GO" id="GO:0009279">
    <property type="term" value="C:cell outer membrane"/>
    <property type="evidence" value="ECO:0007669"/>
    <property type="project" value="UniProtKB-SubCell"/>
</dbReference>
<proteinExistence type="inferred from homology"/>
<evidence type="ECO:0000256" key="12">
    <source>
        <dbReference type="SAM" id="SignalP"/>
    </source>
</evidence>
<dbReference type="PANTHER" id="PTHR30069">
    <property type="entry name" value="TONB-DEPENDENT OUTER MEMBRANE RECEPTOR"/>
    <property type="match status" value="1"/>
</dbReference>
<dbReference type="InterPro" id="IPR000531">
    <property type="entry name" value="Beta-barrel_TonB"/>
</dbReference>
<dbReference type="InterPro" id="IPR037066">
    <property type="entry name" value="Plug_dom_sf"/>
</dbReference>
<comment type="similarity">
    <text evidence="2 10 11">Belongs to the TonB-dependent receptor family.</text>
</comment>
<accession>A0A6I1I768</accession>
<dbReference type="AlphaFoldDB" id="A0A6I1I768"/>
<dbReference type="PROSITE" id="PS52016">
    <property type="entry name" value="TONB_DEPENDENT_REC_3"/>
    <property type="match status" value="1"/>
</dbReference>
<evidence type="ECO:0000256" key="4">
    <source>
        <dbReference type="ARBA" id="ARBA00022452"/>
    </source>
</evidence>
<evidence type="ECO:0000313" key="16">
    <source>
        <dbReference type="Proteomes" id="UP000468717"/>
    </source>
</evidence>